<gene>
    <name evidence="1" type="ORF">D2962_05905</name>
</gene>
<reference evidence="1 2" key="1">
    <citation type="submission" date="2018-10" db="EMBL/GenBank/DDBJ databases">
        <authorList>
            <person name="Zhang X."/>
        </authorList>
    </citation>
    <scope>NUCLEOTIDE SEQUENCE [LARGE SCALE GENOMIC DNA]</scope>
    <source>
        <strain evidence="1 2">SK-G1</strain>
    </source>
</reference>
<accession>A0A3G2R4C4</accession>
<dbReference type="AlphaFoldDB" id="A0A3G2R4C4"/>
<evidence type="ECO:0000313" key="1">
    <source>
        <dbReference type="EMBL" id="AYO30211.1"/>
    </source>
</evidence>
<keyword evidence="2" id="KW-1185">Reference proteome</keyword>
<organism evidence="1 2">
    <name type="scientific">Biomaibacter acetigenes</name>
    <dbReference type="NCBI Taxonomy" id="2316383"/>
    <lineage>
        <taxon>Bacteria</taxon>
        <taxon>Bacillati</taxon>
        <taxon>Bacillota</taxon>
        <taxon>Clostridia</taxon>
        <taxon>Thermosediminibacterales</taxon>
        <taxon>Tepidanaerobacteraceae</taxon>
        <taxon>Biomaibacter</taxon>
    </lineage>
</organism>
<name>A0A3G2R4C4_9FIRM</name>
<dbReference type="RefSeq" id="WP_122014449.1">
    <property type="nucleotide sequence ID" value="NZ_CP033169.1"/>
</dbReference>
<proteinExistence type="predicted"/>
<evidence type="ECO:0000313" key="2">
    <source>
        <dbReference type="Proteomes" id="UP000280960"/>
    </source>
</evidence>
<dbReference type="KEGG" id="bacg:D2962_05905"/>
<protein>
    <submittedName>
        <fullName evidence="1">Uncharacterized protein</fullName>
    </submittedName>
</protein>
<sequence length="66" mass="7669">MEREKQIQEILDFVSRHKSSHASRTVCARILGDSFMGINDEAIDELRVRLPKADNDELEACYYIIK</sequence>
<dbReference type="EMBL" id="CP033169">
    <property type="protein sequence ID" value="AYO30211.1"/>
    <property type="molecule type" value="Genomic_DNA"/>
</dbReference>
<dbReference type="Proteomes" id="UP000280960">
    <property type="component" value="Chromosome"/>
</dbReference>